<dbReference type="GO" id="GO:0016747">
    <property type="term" value="F:acyltransferase activity, transferring groups other than amino-acyl groups"/>
    <property type="evidence" value="ECO:0007669"/>
    <property type="project" value="InterPro"/>
</dbReference>
<feature type="domain" description="Acyltransferase 3" evidence="2">
    <location>
        <begin position="5"/>
        <end position="305"/>
    </location>
</feature>
<dbReference type="AlphaFoldDB" id="A0A4R6SZU6"/>
<reference evidence="3 4" key="1">
    <citation type="submission" date="2019-03" db="EMBL/GenBank/DDBJ databases">
        <title>Genomic Encyclopedia of Archaeal and Bacterial Type Strains, Phase II (KMG-II): from individual species to whole genera.</title>
        <authorList>
            <person name="Goeker M."/>
        </authorList>
    </citation>
    <scope>NUCLEOTIDE SEQUENCE [LARGE SCALE GENOMIC DNA]</scope>
    <source>
        <strain evidence="3 4">DSM 19035</strain>
    </source>
</reference>
<evidence type="ECO:0000313" key="4">
    <source>
        <dbReference type="Proteomes" id="UP000295620"/>
    </source>
</evidence>
<evidence type="ECO:0000313" key="3">
    <source>
        <dbReference type="EMBL" id="TDQ11996.1"/>
    </source>
</evidence>
<accession>A0A4R6SZU6</accession>
<dbReference type="GO" id="GO:0000271">
    <property type="term" value="P:polysaccharide biosynthetic process"/>
    <property type="evidence" value="ECO:0007669"/>
    <property type="project" value="TreeGrafter"/>
</dbReference>
<keyword evidence="1" id="KW-0812">Transmembrane</keyword>
<dbReference type="GO" id="GO:0016020">
    <property type="term" value="C:membrane"/>
    <property type="evidence" value="ECO:0007669"/>
    <property type="project" value="TreeGrafter"/>
</dbReference>
<keyword evidence="4" id="KW-1185">Reference proteome</keyword>
<dbReference type="Pfam" id="PF01757">
    <property type="entry name" value="Acyl_transf_3"/>
    <property type="match status" value="1"/>
</dbReference>
<dbReference type="OrthoDB" id="290051at2"/>
<gene>
    <name evidence="3" type="ORF">ATK78_1126</name>
</gene>
<keyword evidence="1" id="KW-0472">Membrane</keyword>
<feature type="transmembrane region" description="Helical" evidence="1">
    <location>
        <begin position="36"/>
        <end position="56"/>
    </location>
</feature>
<comment type="caution">
    <text evidence="3">The sequence shown here is derived from an EMBL/GenBank/DDBJ whole genome shotgun (WGS) entry which is preliminary data.</text>
</comment>
<organism evidence="3 4">
    <name type="scientific">Pedobacter metabolipauper</name>
    <dbReference type="NCBI Taxonomy" id="425513"/>
    <lineage>
        <taxon>Bacteria</taxon>
        <taxon>Pseudomonadati</taxon>
        <taxon>Bacteroidota</taxon>
        <taxon>Sphingobacteriia</taxon>
        <taxon>Sphingobacteriales</taxon>
        <taxon>Sphingobacteriaceae</taxon>
        <taxon>Pedobacter</taxon>
    </lineage>
</organism>
<dbReference type="EMBL" id="SNYC01000003">
    <property type="protein sequence ID" value="TDQ11996.1"/>
    <property type="molecule type" value="Genomic_DNA"/>
</dbReference>
<dbReference type="Proteomes" id="UP000295620">
    <property type="component" value="Unassembled WGS sequence"/>
</dbReference>
<dbReference type="InterPro" id="IPR050879">
    <property type="entry name" value="Acyltransferase_3"/>
</dbReference>
<sequence length="373" mass="43353">MKYIKQLNSLRAIAVILVIASHWLAATHILNTLPLGQMGVDIFFVLSGFLITSILLQNKELAEQEQLSKVKVLKVFYWRRTLRIFPIYYLTITILYLIGENTGTDIRSSIGYFLTYTSNFYFFNISAWDGLLSHLWSLAVEEQFYLFWPFLMLYINSKYLRPMIFIFIAVGIGSQYLLQDVPMNRILTITCFDGFGLGALLAWQIRYRSISKLYMVLSVACMVAVAVFCFGVYQKQWTFIPLRTLISIISLWIILYIYRYESSDQLRFKFILNNKVLIFLGKISYGLYLYHNMIPVFHNRFLIGYLGINIPGYFGSYEGKIFQLENICLLIGISWLSFVLIENPFLKMKSKFDHLLAKPAKASDNQIIPATIH</sequence>
<name>A0A4R6SZU6_9SPHI</name>
<feature type="transmembrane region" description="Helical" evidence="1">
    <location>
        <begin position="119"/>
        <end position="138"/>
    </location>
</feature>
<proteinExistence type="predicted"/>
<evidence type="ECO:0000259" key="2">
    <source>
        <dbReference type="Pfam" id="PF01757"/>
    </source>
</evidence>
<protein>
    <submittedName>
        <fullName evidence="3">Peptidoglycan/LPS O-acetylase OafA/YrhL</fullName>
    </submittedName>
</protein>
<keyword evidence="1" id="KW-1133">Transmembrane helix</keyword>
<evidence type="ECO:0000256" key="1">
    <source>
        <dbReference type="SAM" id="Phobius"/>
    </source>
</evidence>
<feature type="transmembrane region" description="Helical" evidence="1">
    <location>
        <begin position="214"/>
        <end position="233"/>
    </location>
</feature>
<feature type="transmembrane region" description="Helical" evidence="1">
    <location>
        <begin position="239"/>
        <end position="258"/>
    </location>
</feature>
<feature type="transmembrane region" description="Helical" evidence="1">
    <location>
        <begin position="12"/>
        <end position="30"/>
    </location>
</feature>
<dbReference type="InterPro" id="IPR002656">
    <property type="entry name" value="Acyl_transf_3_dom"/>
</dbReference>
<feature type="transmembrane region" description="Helical" evidence="1">
    <location>
        <begin position="184"/>
        <end position="202"/>
    </location>
</feature>
<feature type="transmembrane region" description="Helical" evidence="1">
    <location>
        <begin position="77"/>
        <end position="99"/>
    </location>
</feature>
<dbReference type="PANTHER" id="PTHR23028">
    <property type="entry name" value="ACETYLTRANSFERASE"/>
    <property type="match status" value="1"/>
</dbReference>
<dbReference type="RefSeq" id="WP_133575024.1">
    <property type="nucleotide sequence ID" value="NZ_SNYC01000003.1"/>
</dbReference>
<feature type="transmembrane region" description="Helical" evidence="1">
    <location>
        <begin position="321"/>
        <end position="341"/>
    </location>
</feature>
<dbReference type="PANTHER" id="PTHR23028:SF53">
    <property type="entry name" value="ACYL_TRANSF_3 DOMAIN-CONTAINING PROTEIN"/>
    <property type="match status" value="1"/>
</dbReference>
<feature type="transmembrane region" description="Helical" evidence="1">
    <location>
        <begin position="270"/>
        <end position="290"/>
    </location>
</feature>